<feature type="compositionally biased region" description="Polar residues" evidence="2">
    <location>
        <begin position="1"/>
        <end position="13"/>
    </location>
</feature>
<feature type="compositionally biased region" description="Basic and acidic residues" evidence="2">
    <location>
        <begin position="353"/>
        <end position="368"/>
    </location>
</feature>
<dbReference type="PANTHER" id="PTHR48449:SF1">
    <property type="entry name" value="DUF1985 DOMAIN-CONTAINING PROTEIN"/>
    <property type="match status" value="1"/>
</dbReference>
<organism evidence="4 5">
    <name type="scientific">Cuscuta campestris</name>
    <dbReference type="NCBI Taxonomy" id="132261"/>
    <lineage>
        <taxon>Eukaryota</taxon>
        <taxon>Viridiplantae</taxon>
        <taxon>Streptophyta</taxon>
        <taxon>Embryophyta</taxon>
        <taxon>Tracheophyta</taxon>
        <taxon>Spermatophyta</taxon>
        <taxon>Magnoliopsida</taxon>
        <taxon>eudicotyledons</taxon>
        <taxon>Gunneridae</taxon>
        <taxon>Pentapetalae</taxon>
        <taxon>asterids</taxon>
        <taxon>lamiids</taxon>
        <taxon>Solanales</taxon>
        <taxon>Convolvulaceae</taxon>
        <taxon>Cuscuteae</taxon>
        <taxon>Cuscuta</taxon>
        <taxon>Cuscuta subgen. Grammica</taxon>
        <taxon>Cuscuta sect. Cleistogrammica</taxon>
    </lineage>
</organism>
<keyword evidence="5" id="KW-1185">Reference proteome</keyword>
<feature type="coiled-coil region" evidence="1">
    <location>
        <begin position="654"/>
        <end position="681"/>
    </location>
</feature>
<protein>
    <recommendedName>
        <fullName evidence="3">DUF1985 domain-containing protein</fullName>
    </recommendedName>
</protein>
<feature type="region of interest" description="Disordered" evidence="2">
    <location>
        <begin position="476"/>
        <end position="574"/>
    </location>
</feature>
<feature type="compositionally biased region" description="Basic and acidic residues" evidence="2">
    <location>
        <begin position="490"/>
        <end position="517"/>
    </location>
</feature>
<proteinExistence type="predicted"/>
<feature type="compositionally biased region" description="Acidic residues" evidence="2">
    <location>
        <begin position="518"/>
        <end position="532"/>
    </location>
</feature>
<feature type="compositionally biased region" description="Basic and acidic residues" evidence="2">
    <location>
        <begin position="14"/>
        <end position="29"/>
    </location>
</feature>
<keyword evidence="1" id="KW-0175">Coiled coil</keyword>
<dbReference type="Proteomes" id="UP000595140">
    <property type="component" value="Unassembled WGS sequence"/>
</dbReference>
<dbReference type="PANTHER" id="PTHR48449">
    <property type="entry name" value="DUF1985 DOMAIN-CONTAINING PROTEIN"/>
    <property type="match status" value="1"/>
</dbReference>
<accession>A0A484KEB6</accession>
<evidence type="ECO:0000256" key="1">
    <source>
        <dbReference type="SAM" id="Coils"/>
    </source>
</evidence>
<name>A0A484KEB6_9ASTE</name>
<dbReference type="EMBL" id="OOIL02000230">
    <property type="protein sequence ID" value="VFQ62244.1"/>
    <property type="molecule type" value="Genomic_DNA"/>
</dbReference>
<evidence type="ECO:0000259" key="3">
    <source>
        <dbReference type="Pfam" id="PF09331"/>
    </source>
</evidence>
<reference evidence="4 5" key="1">
    <citation type="submission" date="2018-04" db="EMBL/GenBank/DDBJ databases">
        <authorList>
            <person name="Vogel A."/>
        </authorList>
    </citation>
    <scope>NUCLEOTIDE SEQUENCE [LARGE SCALE GENOMIC DNA]</scope>
</reference>
<gene>
    <name evidence="4" type="ORF">CCAM_LOCUS4020</name>
</gene>
<evidence type="ECO:0000313" key="5">
    <source>
        <dbReference type="Proteomes" id="UP000595140"/>
    </source>
</evidence>
<evidence type="ECO:0000256" key="2">
    <source>
        <dbReference type="SAM" id="MobiDB-lite"/>
    </source>
</evidence>
<feature type="region of interest" description="Disordered" evidence="2">
    <location>
        <begin position="352"/>
        <end position="409"/>
    </location>
</feature>
<sequence>MRTKNASVSSSKNGNDEYHAEERMKEHSGSPKPTQGTLEVPAIKTKVNSKDFPYMKLNVKSSLQDFQKLMKEKLCDHMEILELFRRDSPFGAFLDVQLVPPPAMLWQLMVREANVEGAKGSEMWFVVNGVRIRYSLMEFSLITGLKCSQLAPGYEEQYDKDSLPVFVKENWSKGVVCYTSVVERFSKLCQLLDDEGKKEYALQWIVKVATLMFVVLVLIGHAKKDAPVPKWILATVANSDDSMSFPWGTWAFLESLRIQSLGKDLVSEKKKLVKGGKTSNTLRYTGFVLPSSSVRSILLPEGSEIRAPWITSLTSLPSVSNPTLGEFVRGIQGGDKHIQLCMKKQLLAQASEDEVHVGRNSSKDEVHSSSEGSEVPSKKYVLRRRKVSKPCTPHEKAEHRPMLETQSPLLERTTNIKASSLSGNSSQILPNSPKDYIDGKFSELQKTLCLEGEIDEAKEYDGKKEEPVEVNEVDHSIHEGVDHNEEDEIKDGKEDEKVDPPCFEWVDHNEDAIKDGKEEEPEGDGKEEDEPIADNMVKLSSFEGIPEEKDEEEVDQFKVKNRCPPIQEEEEEKFAVEGEANEDEMAMSDKIVHDVVEFCKSTENNVDEKVESDGDVLRELTDVDEVAAARELGQGLREKKRSIHISSPYFSNVLKKVKVINSNVSNELDKAEEEQLNKRRNPSSQQLEAFHQFMQSAIADGREVQCIMEKRRESHGIVKKWWSSLMESDG</sequence>
<feature type="domain" description="DUF1985" evidence="3">
    <location>
        <begin position="115"/>
        <end position="254"/>
    </location>
</feature>
<dbReference type="AlphaFoldDB" id="A0A484KEB6"/>
<dbReference type="Pfam" id="PF09331">
    <property type="entry name" value="DUF1985"/>
    <property type="match status" value="1"/>
</dbReference>
<evidence type="ECO:0000313" key="4">
    <source>
        <dbReference type="EMBL" id="VFQ62244.1"/>
    </source>
</evidence>
<feature type="region of interest" description="Disordered" evidence="2">
    <location>
        <begin position="1"/>
        <end position="38"/>
    </location>
</feature>
<dbReference type="OrthoDB" id="1750169at2759"/>
<feature type="compositionally biased region" description="Basic and acidic residues" evidence="2">
    <location>
        <begin position="392"/>
        <end position="402"/>
    </location>
</feature>
<dbReference type="InterPro" id="IPR015410">
    <property type="entry name" value="DUF1985"/>
</dbReference>